<dbReference type="InterPro" id="IPR011517">
    <property type="entry name" value="RNA_pol_sigma70_ECF-like"/>
</dbReference>
<evidence type="ECO:0000259" key="1">
    <source>
        <dbReference type="Pfam" id="PF07638"/>
    </source>
</evidence>
<evidence type="ECO:0000313" key="2">
    <source>
        <dbReference type="EMBL" id="MFC7337485.1"/>
    </source>
</evidence>
<dbReference type="Pfam" id="PF07638">
    <property type="entry name" value="Sigma70_ECF"/>
    <property type="match status" value="1"/>
</dbReference>
<dbReference type="InterPro" id="IPR013324">
    <property type="entry name" value="RNA_pol_sigma_r3/r4-like"/>
</dbReference>
<comment type="caution">
    <text evidence="2">The sequence shown here is derived from an EMBL/GenBank/DDBJ whole genome shotgun (WGS) entry which is preliminary data.</text>
</comment>
<keyword evidence="3" id="KW-1185">Reference proteome</keyword>
<dbReference type="RefSeq" id="WP_379711810.1">
    <property type="nucleotide sequence ID" value="NZ_JBHTBS010000004.1"/>
</dbReference>
<dbReference type="SUPFAM" id="SSF88659">
    <property type="entry name" value="Sigma3 and sigma4 domains of RNA polymerase sigma factors"/>
    <property type="match status" value="1"/>
</dbReference>
<dbReference type="InterPro" id="IPR014284">
    <property type="entry name" value="RNA_pol_sigma-70_dom"/>
</dbReference>
<name>A0ABW2L8I0_9BACT</name>
<accession>A0ABW2L8I0</accession>
<dbReference type="Gene3D" id="1.10.10.10">
    <property type="entry name" value="Winged helix-like DNA-binding domain superfamily/Winged helix DNA-binding domain"/>
    <property type="match status" value="1"/>
</dbReference>
<feature type="domain" description="RNA polymerase sigma-70 ECF-like HTH" evidence="1">
    <location>
        <begin position="6"/>
        <end position="179"/>
    </location>
</feature>
<dbReference type="InterPro" id="IPR036388">
    <property type="entry name" value="WH-like_DNA-bd_sf"/>
</dbReference>
<dbReference type="Proteomes" id="UP001596472">
    <property type="component" value="Unassembled WGS sequence"/>
</dbReference>
<proteinExistence type="predicted"/>
<sequence length="181" mass="20930">MAKDYTRWLNNSSISDDDQIFNHLYQELKKIAAGRVAGERTHEALNATALVHEAWMRLEKSAPDEWRDRRQFFAAAAEAMRRILVEAARKRLASKRGSGVDALQYKDQEYRTSESDLRLLDLHEVLDQLEDEDELAAGIVKLKFFGGMSFVEIGSLMELSERTVQRRWATTKVWLFRALKP</sequence>
<dbReference type="InterPro" id="IPR053812">
    <property type="entry name" value="HTH_Sigma70_ECF-like"/>
</dbReference>
<gene>
    <name evidence="2" type="ORF">ACFQY0_09885</name>
</gene>
<evidence type="ECO:0000313" key="3">
    <source>
        <dbReference type="Proteomes" id="UP001596472"/>
    </source>
</evidence>
<protein>
    <submittedName>
        <fullName evidence="2">ECF-type sigma factor</fullName>
    </submittedName>
</protein>
<reference evidence="3" key="1">
    <citation type="journal article" date="2019" name="Int. J. Syst. Evol. Microbiol.">
        <title>The Global Catalogue of Microorganisms (GCM) 10K type strain sequencing project: providing services to taxonomists for standard genome sequencing and annotation.</title>
        <authorList>
            <consortium name="The Broad Institute Genomics Platform"/>
            <consortium name="The Broad Institute Genome Sequencing Center for Infectious Disease"/>
            <person name="Wu L."/>
            <person name="Ma J."/>
        </authorList>
    </citation>
    <scope>NUCLEOTIDE SEQUENCE [LARGE SCALE GENOMIC DNA]</scope>
    <source>
        <strain evidence="3">CGMCC 4.1467</strain>
    </source>
</reference>
<dbReference type="NCBIfam" id="TIGR02937">
    <property type="entry name" value="sigma70-ECF"/>
    <property type="match status" value="1"/>
</dbReference>
<organism evidence="2 3">
    <name type="scientific">Haloferula chungangensis</name>
    <dbReference type="NCBI Taxonomy" id="1048331"/>
    <lineage>
        <taxon>Bacteria</taxon>
        <taxon>Pseudomonadati</taxon>
        <taxon>Verrucomicrobiota</taxon>
        <taxon>Verrucomicrobiia</taxon>
        <taxon>Verrucomicrobiales</taxon>
        <taxon>Verrucomicrobiaceae</taxon>
        <taxon>Haloferula</taxon>
    </lineage>
</organism>
<dbReference type="EMBL" id="JBHTBS010000004">
    <property type="protein sequence ID" value="MFC7337485.1"/>
    <property type="molecule type" value="Genomic_DNA"/>
</dbReference>
<dbReference type="NCBIfam" id="TIGR02999">
    <property type="entry name" value="Sig-70_X6"/>
    <property type="match status" value="1"/>
</dbReference>